<dbReference type="AlphaFoldDB" id="A0AAP5IB68"/>
<dbReference type="Gene3D" id="3.30.70.1440">
    <property type="entry name" value="Multidrug efflux transporter AcrB pore domain"/>
    <property type="match status" value="1"/>
</dbReference>
<accession>A0AAP5IB68</accession>
<dbReference type="SUPFAM" id="SSF82693">
    <property type="entry name" value="Multidrug efflux transporter AcrB pore domain, PN1, PN2, PC1 and PC2 subdomains"/>
    <property type="match status" value="3"/>
</dbReference>
<dbReference type="PANTHER" id="PTHR32063:SF77">
    <property type="entry name" value="ACR FAMILY TRANSPORT PROTEIN"/>
    <property type="match status" value="1"/>
</dbReference>
<dbReference type="EMBL" id="JAALHA020000017">
    <property type="protein sequence ID" value="MDR9898330.1"/>
    <property type="molecule type" value="Genomic_DNA"/>
</dbReference>
<dbReference type="InterPro" id="IPR001036">
    <property type="entry name" value="Acrflvin-R"/>
</dbReference>
<dbReference type="GO" id="GO:0005886">
    <property type="term" value="C:plasma membrane"/>
    <property type="evidence" value="ECO:0007669"/>
    <property type="project" value="TreeGrafter"/>
</dbReference>
<dbReference type="Proteomes" id="UP000667802">
    <property type="component" value="Unassembled WGS sequence"/>
</dbReference>
<evidence type="ECO:0000313" key="2">
    <source>
        <dbReference type="EMBL" id="MDR9898330.1"/>
    </source>
</evidence>
<feature type="transmembrane region" description="Helical" evidence="1">
    <location>
        <begin position="519"/>
        <end position="539"/>
    </location>
</feature>
<dbReference type="Gene3D" id="3.30.2090.10">
    <property type="entry name" value="Multidrug efflux transporter AcrB TolC docking domain, DN and DC subdomains"/>
    <property type="match status" value="2"/>
</dbReference>
<dbReference type="RefSeq" id="WP_208349661.1">
    <property type="nucleotide sequence ID" value="NZ_JAALHA020000017.1"/>
</dbReference>
<evidence type="ECO:0000256" key="1">
    <source>
        <dbReference type="SAM" id="Phobius"/>
    </source>
</evidence>
<dbReference type="SUPFAM" id="SSF82714">
    <property type="entry name" value="Multidrug efflux transporter AcrB TolC docking domain, DN and DC subdomains"/>
    <property type="match status" value="2"/>
</dbReference>
<protein>
    <submittedName>
        <fullName evidence="2">Efflux RND transporter permease subunit</fullName>
    </submittedName>
</protein>
<feature type="transmembrane region" description="Helical" evidence="1">
    <location>
        <begin position="333"/>
        <end position="353"/>
    </location>
</feature>
<feature type="transmembrane region" description="Helical" evidence="1">
    <location>
        <begin position="360"/>
        <end position="381"/>
    </location>
</feature>
<dbReference type="PANTHER" id="PTHR32063">
    <property type="match status" value="1"/>
</dbReference>
<organism evidence="2 3">
    <name type="scientific">Aetokthonos hydrillicola Thurmond2011</name>
    <dbReference type="NCBI Taxonomy" id="2712845"/>
    <lineage>
        <taxon>Bacteria</taxon>
        <taxon>Bacillati</taxon>
        <taxon>Cyanobacteriota</taxon>
        <taxon>Cyanophyceae</taxon>
        <taxon>Nostocales</taxon>
        <taxon>Hapalosiphonaceae</taxon>
        <taxon>Aetokthonos</taxon>
    </lineage>
</organism>
<dbReference type="Gene3D" id="3.30.70.1430">
    <property type="entry name" value="Multidrug efflux transporter AcrB pore domain"/>
    <property type="match status" value="2"/>
</dbReference>
<proteinExistence type="predicted"/>
<keyword evidence="1" id="KW-0812">Transmembrane</keyword>
<dbReference type="Pfam" id="PF00873">
    <property type="entry name" value="ACR_tran"/>
    <property type="match status" value="1"/>
</dbReference>
<feature type="transmembrane region" description="Helical" evidence="1">
    <location>
        <begin position="463"/>
        <end position="490"/>
    </location>
</feature>
<dbReference type="SUPFAM" id="SSF82866">
    <property type="entry name" value="Multidrug efflux transporter AcrB transmembrane domain"/>
    <property type="match status" value="2"/>
</dbReference>
<keyword evidence="1" id="KW-1133">Transmembrane helix</keyword>
<feature type="transmembrane region" description="Helical" evidence="1">
    <location>
        <begin position="12"/>
        <end position="34"/>
    </location>
</feature>
<dbReference type="InterPro" id="IPR027463">
    <property type="entry name" value="AcrB_DN_DC_subdom"/>
</dbReference>
<keyword evidence="3" id="KW-1185">Reference proteome</keyword>
<dbReference type="Gene3D" id="3.30.70.1320">
    <property type="entry name" value="Multidrug efflux transporter AcrB pore domain like"/>
    <property type="match status" value="1"/>
</dbReference>
<reference evidence="3" key="1">
    <citation type="journal article" date="2021" name="Science">
        <title>Hunting the eagle killer: A cyanobacterial neurotoxin causes vacuolar myelinopathy.</title>
        <authorList>
            <person name="Breinlinger S."/>
            <person name="Phillips T.J."/>
            <person name="Haram B.N."/>
            <person name="Mares J."/>
            <person name="Martinez Yerena J.A."/>
            <person name="Hrouzek P."/>
            <person name="Sobotka R."/>
            <person name="Henderson W.M."/>
            <person name="Schmieder P."/>
            <person name="Williams S.M."/>
            <person name="Lauderdale J.D."/>
            <person name="Wilde H.D."/>
            <person name="Gerrin W."/>
            <person name="Kust A."/>
            <person name="Washington J.W."/>
            <person name="Wagner C."/>
            <person name="Geier B."/>
            <person name="Liebeke M."/>
            <person name="Enke H."/>
            <person name="Niedermeyer T.H.J."/>
            <person name="Wilde S.B."/>
        </authorList>
    </citation>
    <scope>NUCLEOTIDE SEQUENCE [LARGE SCALE GENOMIC DNA]</scope>
    <source>
        <strain evidence="3">Thurmond2011</strain>
    </source>
</reference>
<gene>
    <name evidence="2" type="ORF">G7B40_027775</name>
</gene>
<dbReference type="Gene3D" id="1.20.1640.10">
    <property type="entry name" value="Multidrug efflux transporter AcrB transmembrane domain"/>
    <property type="match status" value="2"/>
</dbReference>
<dbReference type="GO" id="GO:0042910">
    <property type="term" value="F:xenobiotic transmembrane transporter activity"/>
    <property type="evidence" value="ECO:0007669"/>
    <property type="project" value="TreeGrafter"/>
</dbReference>
<feature type="transmembrane region" description="Helical" evidence="1">
    <location>
        <begin position="970"/>
        <end position="996"/>
    </location>
</feature>
<name>A0AAP5IB68_9CYAN</name>
<sequence>MTLNISAWSIRNPIFTLVLFFVLTVAGIVSFGSLSINENPNVDVPTVAVTITRAGAAPAELETEVTKKVEDAIAGIGNVDHIRSTINDGISKTTVEFVLDTNTDRAVNDVRDAIAKIRQQLPQDIDEPIISRVDFVGGPILIYSVASPSLTLEQLSWVVDNEVSRTLLSIKGISQVQRLGGVDREVQVNLEPSRLTALGITVDEVNRQLHALNLNLPGGRGNLGTQEQSIRTLGSALSVEQLRRTEISLPNGRKARLAELGSIEDGTKEPRQLARLDREPVVAFSIVRATGSSEVTLEKEVQDKVAELEKQFSHVQFKLILTTVRFARASYDASIEALLLGAALAVIVIYIFLKDWRSTVIAGLAIPLSIIPTFAVMQWFNFSLNNLSLLALALVVGILVDDAIVEIENIVRHIKQGKSPFRAAIDAADEIGLAVVATTMTIVAVFLPVGFMGGIPGQFFGQFGFTVVVSVLFSLLVARTVTPLMAAYFLRNHHNKSENRSFLVKGYTAILSWALKHRFYTLLFAITIFLVSLLLAPMIPSGFIPTSDRGQSILMVELPPGSKLEETDKTTQIITRLLKQRPEVENVFVAIGSLGAVNQATVFVNLKPREHRALSQQDFEQQISPMLAQVPGARMSFSVGFRGGKEVSIILTGDNSTQLNQVAEALTSQMQALPILANVSSTASLLRPEIVIQPRFDRAADQGVSVEQIGNTAKIATLGDIDAKLPKFNLSDRQVPIHVQLDPRFRNKLQTIQNLRVIGNDGKAVPLEAVADVSVGSGSSQIDRYDRNRQISVEANLNGVPLGAALNQIYSLSALKHLPSSIHLHHSGDVDLQDQVSLRFGKALTTGILFIYAVLVLLFGNLFHPLTIMVALPLSLGGALGGLLITGKALVVPALIGMFMLMGIVTKNSILLVEYTLTLMKETRLTRHEALLEAGATRFRPILMTTLAMIAGMLPLVASIGADAEARSPMAVAVVGGLLTSTLLTLVVIPVVFTYVDNLQVSITRIWSKIVGGGGREQSARSI</sequence>
<feature type="transmembrane region" description="Helical" evidence="1">
    <location>
        <begin position="866"/>
        <end position="885"/>
    </location>
</feature>
<feature type="transmembrane region" description="Helical" evidence="1">
    <location>
        <begin position="840"/>
        <end position="859"/>
    </location>
</feature>
<feature type="transmembrane region" description="Helical" evidence="1">
    <location>
        <begin position="387"/>
        <end position="411"/>
    </location>
</feature>
<evidence type="ECO:0000313" key="3">
    <source>
        <dbReference type="Proteomes" id="UP000667802"/>
    </source>
</evidence>
<comment type="caution">
    <text evidence="2">The sequence shown here is derived from an EMBL/GenBank/DDBJ whole genome shotgun (WGS) entry which is preliminary data.</text>
</comment>
<keyword evidence="1" id="KW-0472">Membrane</keyword>
<feature type="transmembrane region" description="Helical" evidence="1">
    <location>
        <begin position="939"/>
        <end position="958"/>
    </location>
</feature>
<dbReference type="PRINTS" id="PR00702">
    <property type="entry name" value="ACRIFLAVINRP"/>
</dbReference>
<feature type="transmembrane region" description="Helical" evidence="1">
    <location>
        <begin position="891"/>
        <end position="918"/>
    </location>
</feature>
<feature type="transmembrane region" description="Helical" evidence="1">
    <location>
        <begin position="431"/>
        <end position="451"/>
    </location>
</feature>